<evidence type="ECO:0000313" key="7">
    <source>
        <dbReference type="EMBL" id="AFL05240.1"/>
    </source>
</evidence>
<keyword evidence="4" id="KW-0961">Cell wall biogenesis/degradation</keyword>
<dbReference type="GO" id="GO:0071555">
    <property type="term" value="P:cell wall organization"/>
    <property type="evidence" value="ECO:0007669"/>
    <property type="project" value="UniProtKB-KW"/>
</dbReference>
<dbReference type="InterPro" id="IPR002502">
    <property type="entry name" value="Amidase_domain"/>
</dbReference>
<dbReference type="AlphaFoldDB" id="I3WK27"/>
<comment type="catalytic activity">
    <reaction evidence="1">
        <text>Hydrolyzes the link between N-acetylmuramoyl residues and L-amino acid residues in certain cell-wall glycopeptides.</text>
        <dbReference type="EC" id="3.5.1.28"/>
    </reaction>
</comment>
<organism evidence="7 8">
    <name type="scientific">Bifidobacterium bifidum BGN4</name>
    <dbReference type="NCBI Taxonomy" id="484020"/>
    <lineage>
        <taxon>Bacteria</taxon>
        <taxon>Bacillati</taxon>
        <taxon>Actinomycetota</taxon>
        <taxon>Actinomycetes</taxon>
        <taxon>Bifidobacteriales</taxon>
        <taxon>Bifidobacteriaceae</taxon>
        <taxon>Bifidobacterium</taxon>
    </lineage>
</organism>
<dbReference type="Pfam" id="PF08230">
    <property type="entry name" value="CW_7"/>
    <property type="match status" value="2"/>
</dbReference>
<accession>I3WK27</accession>
<dbReference type="Gene3D" id="3.40.80.10">
    <property type="entry name" value="Peptidoglycan recognition protein-like"/>
    <property type="match status" value="1"/>
</dbReference>
<dbReference type="GO" id="GO:0008745">
    <property type="term" value="F:N-acetylmuramoyl-L-alanine amidase activity"/>
    <property type="evidence" value="ECO:0007669"/>
    <property type="project" value="UniProtKB-EC"/>
</dbReference>
<dbReference type="EC" id="3.5.1.28" evidence="2"/>
<evidence type="ECO:0000259" key="5">
    <source>
        <dbReference type="SMART" id="SM00644"/>
    </source>
</evidence>
<evidence type="ECO:0000313" key="8">
    <source>
        <dbReference type="Proteomes" id="UP000006173"/>
    </source>
</evidence>
<reference evidence="7 8" key="1">
    <citation type="journal article" date="2012" name="J. Bacteriol.">
        <title>Complete Genome Sequence of the Probiotic Bacterium Bifidobacterium bifidum Strain BGN4.</title>
        <authorList>
            <person name="Yu D.S."/>
            <person name="Jeong H."/>
            <person name="Lee D.H."/>
            <person name="Kwon S.K."/>
            <person name="Song J.Y."/>
            <person name="Kim B.K."/>
            <person name="Park M.S."/>
            <person name="Ji G.E."/>
            <person name="Oh T.K."/>
            <person name="Kim J.F."/>
        </authorList>
    </citation>
    <scope>NUCLEOTIDE SEQUENCE [LARGE SCALE GENOMIC DNA]</scope>
    <source>
        <strain evidence="7 8">BGN4</strain>
    </source>
</reference>
<dbReference type="EMBL" id="CP001361">
    <property type="protein sequence ID" value="AFL05240.1"/>
    <property type="molecule type" value="Genomic_DNA"/>
</dbReference>
<dbReference type="SMART" id="SM01095">
    <property type="entry name" value="Cpl-7"/>
    <property type="match status" value="2"/>
</dbReference>
<dbReference type="SUPFAM" id="SSF55846">
    <property type="entry name" value="N-acetylmuramoyl-L-alanine amidase-like"/>
    <property type="match status" value="1"/>
</dbReference>
<evidence type="ECO:0000256" key="3">
    <source>
        <dbReference type="ARBA" id="ARBA00022801"/>
    </source>
</evidence>
<dbReference type="RefSeq" id="WP_014760674.1">
    <property type="nucleotide sequence ID" value="NC_017999.1"/>
</dbReference>
<gene>
    <name evidence="7" type="ORF">BBB_1650</name>
</gene>
<dbReference type="KEGG" id="bbf:BBB_1650"/>
<dbReference type="PANTHER" id="PTHR30417">
    <property type="entry name" value="N-ACETYLMURAMOYL-L-ALANINE AMIDASE AMID"/>
    <property type="match status" value="1"/>
</dbReference>
<protein>
    <recommendedName>
        <fullName evidence="2">N-acetylmuramoyl-L-alanine amidase</fullName>
        <ecNumber evidence="2">3.5.1.28</ecNumber>
    </recommendedName>
</protein>
<dbReference type="GO" id="GO:0009254">
    <property type="term" value="P:peptidoglycan turnover"/>
    <property type="evidence" value="ECO:0007669"/>
    <property type="project" value="TreeGrafter"/>
</dbReference>
<name>I3WK27_BIFBI</name>
<dbReference type="CDD" id="cd06583">
    <property type="entry name" value="PGRP"/>
    <property type="match status" value="1"/>
</dbReference>
<dbReference type="PANTHER" id="PTHR30417:SF1">
    <property type="entry name" value="N-ACETYLMURAMOYL-L-ALANINE AMIDASE AMID"/>
    <property type="match status" value="1"/>
</dbReference>
<proteinExistence type="predicted"/>
<dbReference type="Pfam" id="PF01510">
    <property type="entry name" value="Amidase_2"/>
    <property type="match status" value="1"/>
</dbReference>
<evidence type="ECO:0000256" key="1">
    <source>
        <dbReference type="ARBA" id="ARBA00001561"/>
    </source>
</evidence>
<dbReference type="PATRIC" id="fig|484020.3.peg.1633"/>
<evidence type="ECO:0000256" key="4">
    <source>
        <dbReference type="ARBA" id="ARBA00023316"/>
    </source>
</evidence>
<dbReference type="GO" id="GO:0009253">
    <property type="term" value="P:peptidoglycan catabolic process"/>
    <property type="evidence" value="ECO:0007669"/>
    <property type="project" value="InterPro"/>
</dbReference>
<evidence type="ECO:0000256" key="2">
    <source>
        <dbReference type="ARBA" id="ARBA00011901"/>
    </source>
</evidence>
<dbReference type="InterPro" id="IPR051206">
    <property type="entry name" value="NAMLAA_amidase_2"/>
</dbReference>
<keyword evidence="3" id="KW-0378">Hydrolase</keyword>
<dbReference type="InterPro" id="IPR036505">
    <property type="entry name" value="Amidase/PGRP_sf"/>
</dbReference>
<feature type="domain" description="Cpl-7 lysozyme C-terminal" evidence="6">
    <location>
        <begin position="220"/>
        <end position="258"/>
    </location>
</feature>
<feature type="domain" description="Cpl-7 lysozyme C-terminal" evidence="6">
    <location>
        <begin position="171"/>
        <end position="209"/>
    </location>
</feature>
<dbReference type="InterPro" id="IPR013168">
    <property type="entry name" value="Cpl_7_lyso_C"/>
</dbReference>
<dbReference type="SMART" id="SM00644">
    <property type="entry name" value="Ami_2"/>
    <property type="match status" value="1"/>
</dbReference>
<dbReference type="HOGENOM" id="CLU_1089328_0_0_11"/>
<dbReference type="Proteomes" id="UP000006173">
    <property type="component" value="Chromosome"/>
</dbReference>
<feature type="domain" description="N-acetylmuramoyl-L-alanine amidase" evidence="5">
    <location>
        <begin position="12"/>
        <end position="139"/>
    </location>
</feature>
<sequence length="258" mass="27821">MSFEYITKYNSPNYTPGRPYGIACIVIHWWDDPAKHPTFNGVISTLCSKSRGASANYVAEAGRVACIVDPDNRSWATGDGVGCNSMGNDKGISIECNPRQSDGDYQTIGELIRNIRKTYGDLPLKRHRDLSPRPTSCPGTYDLDRLDRIARHGAASNTPTPSQPSTAGVDLNALADAVIRGEYGVGAERRAKLGANYDKVQAIVNQRLGAKPAASNGVDLNALADAVIRGEYGVGAERRAKLGANYDKVQQIVNQRLG</sequence>
<evidence type="ECO:0000259" key="6">
    <source>
        <dbReference type="SMART" id="SM01095"/>
    </source>
</evidence>